<evidence type="ECO:0000256" key="1">
    <source>
        <dbReference type="ARBA" id="ARBA00008668"/>
    </source>
</evidence>
<dbReference type="GO" id="GO:0016788">
    <property type="term" value="F:hydrolase activity, acting on ester bonds"/>
    <property type="evidence" value="ECO:0007669"/>
    <property type="project" value="InterPro"/>
</dbReference>
<reference evidence="3 4" key="1">
    <citation type="journal article" date="2014" name="Agronomy (Basel)">
        <title>A Draft Genome Sequence for Ensete ventricosum, the Drought-Tolerant Tree Against Hunger.</title>
        <authorList>
            <person name="Harrison J."/>
            <person name="Moore K.A."/>
            <person name="Paszkiewicz K."/>
            <person name="Jones T."/>
            <person name="Grant M."/>
            <person name="Ambacheew D."/>
            <person name="Muzemil S."/>
            <person name="Studholme D.J."/>
        </authorList>
    </citation>
    <scope>NUCLEOTIDE SEQUENCE [LARGE SCALE GENOMIC DNA]</scope>
</reference>
<dbReference type="AlphaFoldDB" id="A0A426WY73"/>
<gene>
    <name evidence="3" type="ORF">B296_00058886</name>
</gene>
<evidence type="ECO:0008006" key="5">
    <source>
        <dbReference type="Google" id="ProtNLM"/>
    </source>
</evidence>
<dbReference type="PANTHER" id="PTHR22835">
    <property type="entry name" value="ZINC FINGER FYVE DOMAIN CONTAINING PROTEIN"/>
    <property type="match status" value="1"/>
</dbReference>
<dbReference type="EMBL" id="AMZH03032983">
    <property type="protein sequence ID" value="RRT32245.1"/>
    <property type="molecule type" value="Genomic_DNA"/>
</dbReference>
<evidence type="ECO:0000313" key="3">
    <source>
        <dbReference type="EMBL" id="RRT32245.1"/>
    </source>
</evidence>
<accession>A0A426WY73</accession>
<dbReference type="Proteomes" id="UP000287651">
    <property type="component" value="Unassembled WGS sequence"/>
</dbReference>
<comment type="similarity">
    <text evidence="1">Belongs to the 'GDSL' lipolytic enzyme family.</text>
</comment>
<dbReference type="PANTHER" id="PTHR22835:SF663">
    <property type="entry name" value="LIPASE-LIKE"/>
    <property type="match status" value="1"/>
</dbReference>
<name>A0A426WY73_ENSVE</name>
<protein>
    <recommendedName>
        <fullName evidence="5">SGNH hydrolase-type esterase domain-containing protein</fullName>
    </recommendedName>
</protein>
<dbReference type="InterPro" id="IPR036514">
    <property type="entry name" value="SGNH_hydro_sf"/>
</dbReference>
<dbReference type="Gene3D" id="3.40.50.1110">
    <property type="entry name" value="SGNH hydrolase"/>
    <property type="match status" value="1"/>
</dbReference>
<comment type="caution">
    <text evidence="3">The sequence shown here is derived from an EMBL/GenBank/DDBJ whole genome shotgun (WGS) entry which is preliminary data.</text>
</comment>
<keyword evidence="2" id="KW-0325">Glycoprotein</keyword>
<dbReference type="InterPro" id="IPR001087">
    <property type="entry name" value="GDSL"/>
</dbReference>
<proteinExistence type="inferred from homology"/>
<dbReference type="Pfam" id="PF00657">
    <property type="entry name" value="Lipase_GDSL"/>
    <property type="match status" value="1"/>
</dbReference>
<sequence length="170" mass="18990">MGNSLFLVGEIGGNDYNHPLLQGRSIEEIKTFVPNDIDAISSAISELIRLGAKTLVVPGDLPLGCLPAFLEFFSSASAGDYELETECLKFLNRLAEYHNQLVLHELSELWRSHPHATIIYADYYNATISIYRSPRRYGEPSFSSTLDRIKDAQFCAVSMRGHPRAWLAPA</sequence>
<organism evidence="3 4">
    <name type="scientific">Ensete ventricosum</name>
    <name type="common">Abyssinian banana</name>
    <name type="synonym">Musa ensete</name>
    <dbReference type="NCBI Taxonomy" id="4639"/>
    <lineage>
        <taxon>Eukaryota</taxon>
        <taxon>Viridiplantae</taxon>
        <taxon>Streptophyta</taxon>
        <taxon>Embryophyta</taxon>
        <taxon>Tracheophyta</taxon>
        <taxon>Spermatophyta</taxon>
        <taxon>Magnoliopsida</taxon>
        <taxon>Liliopsida</taxon>
        <taxon>Zingiberales</taxon>
        <taxon>Musaceae</taxon>
        <taxon>Ensete</taxon>
    </lineage>
</organism>
<evidence type="ECO:0000313" key="4">
    <source>
        <dbReference type="Proteomes" id="UP000287651"/>
    </source>
</evidence>
<evidence type="ECO:0000256" key="2">
    <source>
        <dbReference type="ARBA" id="ARBA00023180"/>
    </source>
</evidence>